<protein>
    <recommendedName>
        <fullName evidence="1">Heterokaryon incompatibility domain-containing protein</fullName>
    </recommendedName>
</protein>
<reference evidence="2" key="1">
    <citation type="journal article" date="2020" name="Stud. Mycol.">
        <title>101 Dothideomycetes genomes: a test case for predicting lifestyles and emergence of pathogens.</title>
        <authorList>
            <person name="Haridas S."/>
            <person name="Albert R."/>
            <person name="Binder M."/>
            <person name="Bloem J."/>
            <person name="Labutti K."/>
            <person name="Salamov A."/>
            <person name="Andreopoulos B."/>
            <person name="Baker S."/>
            <person name="Barry K."/>
            <person name="Bills G."/>
            <person name="Bluhm B."/>
            <person name="Cannon C."/>
            <person name="Castanera R."/>
            <person name="Culley D."/>
            <person name="Daum C."/>
            <person name="Ezra D."/>
            <person name="Gonzalez J."/>
            <person name="Henrissat B."/>
            <person name="Kuo A."/>
            <person name="Liang C."/>
            <person name="Lipzen A."/>
            <person name="Lutzoni F."/>
            <person name="Magnuson J."/>
            <person name="Mondo S."/>
            <person name="Nolan M."/>
            <person name="Ohm R."/>
            <person name="Pangilinan J."/>
            <person name="Park H.-J."/>
            <person name="Ramirez L."/>
            <person name="Alfaro M."/>
            <person name="Sun H."/>
            <person name="Tritt A."/>
            <person name="Yoshinaga Y."/>
            <person name="Zwiers L.-H."/>
            <person name="Turgeon B."/>
            <person name="Goodwin S."/>
            <person name="Spatafora J."/>
            <person name="Crous P."/>
            <person name="Grigoriev I."/>
        </authorList>
    </citation>
    <scope>NUCLEOTIDE SEQUENCE</scope>
    <source>
        <strain evidence="2">CBS 125425</strain>
    </source>
</reference>
<dbReference type="Proteomes" id="UP000799444">
    <property type="component" value="Unassembled WGS sequence"/>
</dbReference>
<dbReference type="Pfam" id="PF06985">
    <property type="entry name" value="HET"/>
    <property type="match status" value="1"/>
</dbReference>
<evidence type="ECO:0000259" key="1">
    <source>
        <dbReference type="Pfam" id="PF06985"/>
    </source>
</evidence>
<dbReference type="AlphaFoldDB" id="A0A9P4UWP9"/>
<comment type="caution">
    <text evidence="2">The sequence shown here is derived from an EMBL/GenBank/DDBJ whole genome shotgun (WGS) entry which is preliminary data.</text>
</comment>
<accession>A0A9P4UWP9</accession>
<proteinExistence type="predicted"/>
<name>A0A9P4UWP9_9PLEO</name>
<feature type="domain" description="Heterokaryon incompatibility" evidence="1">
    <location>
        <begin position="379"/>
        <end position="459"/>
    </location>
</feature>
<dbReference type="OrthoDB" id="3940282at2759"/>
<organism evidence="2 3">
    <name type="scientific">Polyplosphaeria fusca</name>
    <dbReference type="NCBI Taxonomy" id="682080"/>
    <lineage>
        <taxon>Eukaryota</taxon>
        <taxon>Fungi</taxon>
        <taxon>Dikarya</taxon>
        <taxon>Ascomycota</taxon>
        <taxon>Pezizomycotina</taxon>
        <taxon>Dothideomycetes</taxon>
        <taxon>Pleosporomycetidae</taxon>
        <taxon>Pleosporales</taxon>
        <taxon>Tetraplosphaeriaceae</taxon>
        <taxon>Polyplosphaeria</taxon>
    </lineage>
</organism>
<evidence type="ECO:0000313" key="3">
    <source>
        <dbReference type="Proteomes" id="UP000799444"/>
    </source>
</evidence>
<dbReference type="InterPro" id="IPR010730">
    <property type="entry name" value="HET"/>
</dbReference>
<keyword evidence="3" id="KW-1185">Reference proteome</keyword>
<sequence length="830" mass="93682">MDHLPYISGKAGNVLKVPYLVIPRWDYSGDELFSFPSRKNVDERLLQAGDLQGHSWAECLSFLQSWLYFGLVIDIFQTLGVNLLPTDFLRDDADGAKVIDTAIYPRLIIMWEMMERGTSESGRASRLSRIDASVSLVRKFIENSAIPEWSHEFSKEGMRDAKAKLSSPSQIIESASAGTRVLLSIVWLLETISLGRHTAYSRGQRNPPTIGNEGFSKLKSHKLADILLLRSGWCPYEINTWRTQGNNSTRWYFSQFQRAEEPDDHSQCTIKSCTLSAMDKGAYRTRHVVEGCACPFLHSVQIDEELDAATDQSVPTIINQGHVPLVFVVSTEEQDELEVISSEKRGFRANVQHWHQKNNREGGAVWAVRNPGSKPVVKYVAISHVWHSGLGNPHSNSLPRCQLVRIQKLVNAQYPQKMHPVPFWMDTLCVPQDRGLRKKAIQAMKSIYQQADKVLVLDSTLQHNPLSADPLVNLTRIRFCAWTQRLWTYQEGILASELIFQFRDQAIMGEDLVKQLEVNNRKFYSDHIKDIRHMLFSRWTPRAALLYISRGLISWQQNVSVDHPWLGRGGPLPRIANLVARDAKRSFKRLRIAESKYTGTLLRKKTDCEALSDFSHPLQWRKTTKPKDEALVLATLIGLDLKSLLDARSELTLKHIFQHMNMAPVDVLFVAREHFQEQGCRWMPTSLIDGRGLTTLGPAKGTVTKEGLIVDLPGLLVSNLDTSQFQSSTSLQIHGRSYVLCSAFLAANDDLQADGSTSTTSALVLKRTPGKHTYIDVAILANVRKINRRWEGIWAGCTQLVPHTASATTSDAHTAIFVSETHESTRWCIS</sequence>
<dbReference type="EMBL" id="ML996199">
    <property type="protein sequence ID" value="KAF2731277.1"/>
    <property type="molecule type" value="Genomic_DNA"/>
</dbReference>
<evidence type="ECO:0000313" key="2">
    <source>
        <dbReference type="EMBL" id="KAF2731277.1"/>
    </source>
</evidence>
<dbReference type="PANTHER" id="PTHR39596:SF2">
    <property type="entry name" value="HET DOMAIN PROTEIN (AFU_ORTHOLOGUE AFUA_1G17550)-RELATED"/>
    <property type="match status" value="1"/>
</dbReference>
<gene>
    <name evidence="2" type="ORF">EJ04DRAFT_13741</name>
</gene>
<dbReference type="PANTHER" id="PTHR39596">
    <property type="match status" value="1"/>
</dbReference>